<keyword evidence="3" id="KW-0964">Secreted</keyword>
<gene>
    <name evidence="5" type="ORF">H0235_004617</name>
</gene>
<evidence type="ECO:0000256" key="3">
    <source>
        <dbReference type="ARBA" id="ARBA00022525"/>
    </source>
</evidence>
<dbReference type="PANTHER" id="PTHR10009:SF13">
    <property type="entry name" value="DOPAMINECHROME TAUTOMERASE"/>
    <property type="match status" value="1"/>
</dbReference>
<evidence type="ECO:0008006" key="7">
    <source>
        <dbReference type="Google" id="ProtNLM"/>
    </source>
</evidence>
<evidence type="ECO:0000313" key="5">
    <source>
        <dbReference type="EMBL" id="KAF7431693.1"/>
    </source>
</evidence>
<comment type="subcellular location">
    <subcellularLocation>
        <location evidence="1">Secreted</location>
    </subcellularLocation>
</comment>
<dbReference type="Proteomes" id="UP000600918">
    <property type="component" value="Unassembled WGS sequence"/>
</dbReference>
<comment type="caution">
    <text evidence="5">The sequence shown here is derived from an EMBL/GenBank/DDBJ whole genome shotgun (WGS) entry which is preliminary data.</text>
</comment>
<protein>
    <recommendedName>
        <fullName evidence="7">Bee-milk protein</fullName>
    </recommendedName>
</protein>
<evidence type="ECO:0000256" key="2">
    <source>
        <dbReference type="ARBA" id="ARBA00009127"/>
    </source>
</evidence>
<dbReference type="EMBL" id="JACSDY010000003">
    <property type="protein sequence ID" value="KAF7431693.1"/>
    <property type="molecule type" value="Genomic_DNA"/>
</dbReference>
<dbReference type="InterPro" id="IPR017996">
    <property type="entry name" value="MRJP/yellow-related"/>
</dbReference>
<comment type="similarity">
    <text evidence="2">Belongs to the major royal jelly protein family.</text>
</comment>
<dbReference type="PANTHER" id="PTHR10009">
    <property type="entry name" value="PROTEIN YELLOW-RELATED"/>
    <property type="match status" value="1"/>
</dbReference>
<proteinExistence type="inferred from homology"/>
<evidence type="ECO:0000256" key="4">
    <source>
        <dbReference type="ARBA" id="ARBA00022729"/>
    </source>
</evidence>
<name>A0A834P7L5_VESPE</name>
<dbReference type="Gene3D" id="2.120.10.30">
    <property type="entry name" value="TolB, C-terminal domain"/>
    <property type="match status" value="1"/>
</dbReference>
<dbReference type="Pfam" id="PF03022">
    <property type="entry name" value="MRJP"/>
    <property type="match status" value="1"/>
</dbReference>
<dbReference type="FunFam" id="2.120.10.30:FF:000045">
    <property type="entry name" value="Blast:Protein yellow"/>
    <property type="match status" value="1"/>
</dbReference>
<keyword evidence="4" id="KW-0732">Signal</keyword>
<evidence type="ECO:0000256" key="1">
    <source>
        <dbReference type="ARBA" id="ARBA00004613"/>
    </source>
</evidence>
<reference evidence="5" key="1">
    <citation type="journal article" date="2020" name="G3 (Bethesda)">
        <title>High-Quality Assemblies for Three Invasive Social Wasps from the &lt;i&gt;Vespula&lt;/i&gt; Genus.</title>
        <authorList>
            <person name="Harrop T.W.R."/>
            <person name="Guhlin J."/>
            <person name="McLaughlin G.M."/>
            <person name="Permina E."/>
            <person name="Stockwell P."/>
            <person name="Gilligan J."/>
            <person name="Le Lec M.F."/>
            <person name="Gruber M.A.M."/>
            <person name="Quinn O."/>
            <person name="Lovegrove M."/>
            <person name="Duncan E.J."/>
            <person name="Remnant E.J."/>
            <person name="Van Eeckhoven J."/>
            <person name="Graham B."/>
            <person name="Knapp R.A."/>
            <person name="Langford K.W."/>
            <person name="Kronenberg Z."/>
            <person name="Press M.O."/>
            <person name="Eacker S.M."/>
            <person name="Wilson-Rankin E.E."/>
            <person name="Purcell J."/>
            <person name="Lester P.J."/>
            <person name="Dearden P.K."/>
        </authorList>
    </citation>
    <scope>NUCLEOTIDE SEQUENCE</scope>
    <source>
        <strain evidence="5">Volc-1</strain>
    </source>
</reference>
<accession>A0A834P7L5</accession>
<keyword evidence="6" id="KW-1185">Reference proteome</keyword>
<dbReference type="InterPro" id="IPR011042">
    <property type="entry name" value="6-blade_b-propeller_TolB-like"/>
</dbReference>
<sequence>MVIGICFLSKSACDFTMIFKTAGWSVDCQSGEVVLCYKLEANLRAVYTSDVKYATMRRKKRVDSRPMQSNNYFYSSPNYFFDYKKPFTWTNHVVHYQQHELANRKIEERNENRMANVMPWLLSMSLLGLQQFAAHPGIAPISRELEAPIFPLRDPSAGNPVSHEKLSTPTSCDSYGNSLENKLAGTTERNNILYGSTPITAGRFFQSNNRDYARNIGDVFKNNAHSINQLEFHGFNYDLNHEPVEDEYVGPAMSLVYAWSTVDFEFNNIEERDQAIFDGDYIAENNLPLGLEIHQNRVFITLPKWKEGIPVTLATVPRYSKTKSPKLKPYPDWDWNMSGKCDDLTSVFRIQVDECDRLWVLDSGVTNIARKPTQSCPPALYIFDLRTDKLIKKYTLPQEQVKQDSLFTNIVVDIRDGDCGGAIAYLSDVWRFGLIVYDFYKDSSFRFEHHLFFPDPLAAKYELHGIKFQWTDGIFGIALSPIDIHDDRTLFFHPMSSFREFAVSTSVLRDKRMVDHNTDKFIPIGRPRAKDYGHSSGSVVDRNGVMFFNMVTRDSVWCWDTRKEYIPENLGVIGTSNISLVFPNDIKVDHEEEQSVWMISNRLPMYLYENLDSSKINFRIFKAHVKDAVKDTICDPDHVVPDYGQGYDETC</sequence>
<dbReference type="PRINTS" id="PR01366">
    <property type="entry name" value="ROYALJELLY"/>
</dbReference>
<evidence type="ECO:0000313" key="6">
    <source>
        <dbReference type="Proteomes" id="UP000600918"/>
    </source>
</evidence>
<dbReference type="GO" id="GO:0005576">
    <property type="term" value="C:extracellular region"/>
    <property type="evidence" value="ECO:0007669"/>
    <property type="project" value="UniProtKB-SubCell"/>
</dbReference>
<dbReference type="AlphaFoldDB" id="A0A834P7L5"/>
<organism evidence="5 6">
    <name type="scientific">Vespula pensylvanica</name>
    <name type="common">Western yellow jacket</name>
    <name type="synonym">Wasp</name>
    <dbReference type="NCBI Taxonomy" id="30213"/>
    <lineage>
        <taxon>Eukaryota</taxon>
        <taxon>Metazoa</taxon>
        <taxon>Ecdysozoa</taxon>
        <taxon>Arthropoda</taxon>
        <taxon>Hexapoda</taxon>
        <taxon>Insecta</taxon>
        <taxon>Pterygota</taxon>
        <taxon>Neoptera</taxon>
        <taxon>Endopterygota</taxon>
        <taxon>Hymenoptera</taxon>
        <taxon>Apocrita</taxon>
        <taxon>Aculeata</taxon>
        <taxon>Vespoidea</taxon>
        <taxon>Vespidae</taxon>
        <taxon>Vespinae</taxon>
        <taxon>Vespula</taxon>
    </lineage>
</organism>